<name>A0A6C0C2M5_9ZZZZ</name>
<proteinExistence type="predicted"/>
<reference evidence="1" key="1">
    <citation type="journal article" date="2020" name="Nature">
        <title>Giant virus diversity and host interactions through global metagenomics.</title>
        <authorList>
            <person name="Schulz F."/>
            <person name="Roux S."/>
            <person name="Paez-Espino D."/>
            <person name="Jungbluth S."/>
            <person name="Walsh D.A."/>
            <person name="Denef V.J."/>
            <person name="McMahon K.D."/>
            <person name="Konstantinidis K.T."/>
            <person name="Eloe-Fadrosh E.A."/>
            <person name="Kyrpides N.C."/>
            <person name="Woyke T."/>
        </authorList>
    </citation>
    <scope>NUCLEOTIDE SEQUENCE</scope>
    <source>
        <strain evidence="1">GVMAG-M-3300020185-18</strain>
    </source>
</reference>
<protein>
    <submittedName>
        <fullName evidence="1">Uncharacterized protein</fullName>
    </submittedName>
</protein>
<dbReference type="EMBL" id="MN739319">
    <property type="protein sequence ID" value="QHS98616.1"/>
    <property type="molecule type" value="Genomic_DNA"/>
</dbReference>
<sequence>MGIETKYDYTYYTVIDTEQWRRGNEEWLGYDDDDNGFTWAKAIEFINYKFKNSEDTSVNKYRVDYAAYEQDIDAWIRAHERHKERTVFVQFQDDQQIKTTGGGSLFVIYKEEEDEDEDDNTFTNEYNNIHSPDGHYYGGVDGLAGAGGRL</sequence>
<evidence type="ECO:0000313" key="1">
    <source>
        <dbReference type="EMBL" id="QHS98616.1"/>
    </source>
</evidence>
<organism evidence="1">
    <name type="scientific">viral metagenome</name>
    <dbReference type="NCBI Taxonomy" id="1070528"/>
    <lineage>
        <taxon>unclassified sequences</taxon>
        <taxon>metagenomes</taxon>
        <taxon>organismal metagenomes</taxon>
    </lineage>
</organism>
<dbReference type="AlphaFoldDB" id="A0A6C0C2M5"/>
<accession>A0A6C0C2M5</accession>